<dbReference type="OrthoDB" id="2493499at2759"/>
<organism evidence="1 2">
    <name type="scientific">Gigaspora rosea</name>
    <dbReference type="NCBI Taxonomy" id="44941"/>
    <lineage>
        <taxon>Eukaryota</taxon>
        <taxon>Fungi</taxon>
        <taxon>Fungi incertae sedis</taxon>
        <taxon>Mucoromycota</taxon>
        <taxon>Glomeromycotina</taxon>
        <taxon>Glomeromycetes</taxon>
        <taxon>Diversisporales</taxon>
        <taxon>Gigasporaceae</taxon>
        <taxon>Gigaspora</taxon>
    </lineage>
</organism>
<dbReference type="EMBL" id="QKWP01001149">
    <property type="protein sequence ID" value="RIB11291.1"/>
    <property type="molecule type" value="Genomic_DNA"/>
</dbReference>
<evidence type="ECO:0000313" key="1">
    <source>
        <dbReference type="EMBL" id="RIB11291.1"/>
    </source>
</evidence>
<evidence type="ECO:0000313" key="2">
    <source>
        <dbReference type="Proteomes" id="UP000266673"/>
    </source>
</evidence>
<sequence length="236" mass="27988">MKECDNVQDVDNTNLSLNIKDSPKPMKWLSIIIVHIVEKLPIKKQTISTSLYIQKRFRKRDTNNVITKNTSRETLFRNDARNWRKRDVYTDNCGNETLETEEDAAMRETLKESGIILDEEKLQKIWKPLAMKPDKSSDWTWHTFQEVIFMNLLPMLQKNQDFIFQEIGKYFNYCKIESLGEQEESTISPMTETEFSCFKKKTEKLTTKEIITIEKYKKGVTFEINRLRGRLTKINK</sequence>
<evidence type="ECO:0008006" key="3">
    <source>
        <dbReference type="Google" id="ProtNLM"/>
    </source>
</evidence>
<gene>
    <name evidence="1" type="ORF">C2G38_2203794</name>
</gene>
<keyword evidence="2" id="KW-1185">Reference proteome</keyword>
<name>A0A397UP50_9GLOM</name>
<dbReference type="Proteomes" id="UP000266673">
    <property type="component" value="Unassembled WGS sequence"/>
</dbReference>
<dbReference type="AlphaFoldDB" id="A0A397UP50"/>
<reference evidence="1 2" key="1">
    <citation type="submission" date="2018-06" db="EMBL/GenBank/DDBJ databases">
        <title>Comparative genomics reveals the genomic features of Rhizophagus irregularis, R. cerebriforme, R. diaphanum and Gigaspora rosea, and their symbiotic lifestyle signature.</title>
        <authorList>
            <person name="Morin E."/>
            <person name="San Clemente H."/>
            <person name="Chen E.C.H."/>
            <person name="De La Providencia I."/>
            <person name="Hainaut M."/>
            <person name="Kuo A."/>
            <person name="Kohler A."/>
            <person name="Murat C."/>
            <person name="Tang N."/>
            <person name="Roy S."/>
            <person name="Loubradou J."/>
            <person name="Henrissat B."/>
            <person name="Grigoriev I.V."/>
            <person name="Corradi N."/>
            <person name="Roux C."/>
            <person name="Martin F.M."/>
        </authorList>
    </citation>
    <scope>NUCLEOTIDE SEQUENCE [LARGE SCALE GENOMIC DNA]</scope>
    <source>
        <strain evidence="1 2">DAOM 194757</strain>
    </source>
</reference>
<accession>A0A397UP50</accession>
<protein>
    <recommendedName>
        <fullName evidence="3">Nudix hydrolase domain-containing protein</fullName>
    </recommendedName>
</protein>
<proteinExistence type="predicted"/>
<comment type="caution">
    <text evidence="1">The sequence shown here is derived from an EMBL/GenBank/DDBJ whole genome shotgun (WGS) entry which is preliminary data.</text>
</comment>